<comment type="subcellular location">
    <subcellularLocation>
        <location evidence="1">Cytoplasm</location>
        <location evidence="1">Cytoskeleton</location>
        <location evidence="1">Cilium axoneme</location>
    </subcellularLocation>
</comment>
<dbReference type="GO" id="GO:0005634">
    <property type="term" value="C:nucleus"/>
    <property type="evidence" value="ECO:0007669"/>
    <property type="project" value="TreeGrafter"/>
</dbReference>
<feature type="compositionally biased region" description="Acidic residues" evidence="5">
    <location>
        <begin position="207"/>
        <end position="227"/>
    </location>
</feature>
<evidence type="ECO:0008006" key="8">
    <source>
        <dbReference type="Google" id="ProtNLM"/>
    </source>
</evidence>
<keyword evidence="7" id="KW-1185">Reference proteome</keyword>
<feature type="compositionally biased region" description="Acidic residues" evidence="5">
    <location>
        <begin position="154"/>
        <end position="197"/>
    </location>
</feature>
<evidence type="ECO:0000313" key="6">
    <source>
        <dbReference type="EMBL" id="ACO70541.1"/>
    </source>
</evidence>
<proteinExistence type="inferred from homology"/>
<gene>
    <name evidence="6" type="ORF">MICPUN_109278</name>
</gene>
<dbReference type="InterPro" id="IPR045081">
    <property type="entry name" value="AN32"/>
</dbReference>
<dbReference type="PANTHER" id="PTHR11375:SF0">
    <property type="entry name" value="ACIDIC LEUCINE-RICH NUCLEAR PHOSPHOPROTEIN 32 FAMILY MEMBER A"/>
    <property type="match status" value="1"/>
</dbReference>
<dbReference type="STRING" id="296587.C1FJ76"/>
<dbReference type="OMA" id="VTNENAY"/>
<feature type="region of interest" description="Disordered" evidence="5">
    <location>
        <begin position="148"/>
        <end position="279"/>
    </location>
</feature>
<evidence type="ECO:0000256" key="5">
    <source>
        <dbReference type="SAM" id="MobiDB-lite"/>
    </source>
</evidence>
<comment type="similarity">
    <text evidence="4">Belongs to the ANP32 family.</text>
</comment>
<dbReference type="KEGG" id="mis:MICPUN_109278"/>
<organism evidence="6 7">
    <name type="scientific">Micromonas commoda (strain RCC299 / NOUM17 / CCMP2709)</name>
    <name type="common">Picoplanktonic green alga</name>
    <dbReference type="NCBI Taxonomy" id="296587"/>
    <lineage>
        <taxon>Eukaryota</taxon>
        <taxon>Viridiplantae</taxon>
        <taxon>Chlorophyta</taxon>
        <taxon>Mamiellophyceae</taxon>
        <taxon>Mamiellales</taxon>
        <taxon>Mamiellaceae</taxon>
        <taxon>Micromonas</taxon>
    </lineage>
</organism>
<dbReference type="InParanoid" id="C1FJ76"/>
<dbReference type="SMART" id="SM00365">
    <property type="entry name" value="LRR_SD22"/>
    <property type="match status" value="2"/>
</dbReference>
<dbReference type="Gene3D" id="3.80.10.10">
    <property type="entry name" value="Ribonuclease Inhibitor"/>
    <property type="match status" value="1"/>
</dbReference>
<evidence type="ECO:0000256" key="1">
    <source>
        <dbReference type="ARBA" id="ARBA00004430"/>
    </source>
</evidence>
<protein>
    <recommendedName>
        <fullName evidence="8">U2A'/phosphoprotein 32 family A C-terminal domain-containing protein</fullName>
    </recommendedName>
</protein>
<evidence type="ECO:0000256" key="4">
    <source>
        <dbReference type="ARBA" id="ARBA00025777"/>
    </source>
</evidence>
<dbReference type="GeneID" id="8248168"/>
<dbReference type="GO" id="GO:0042393">
    <property type="term" value="F:histone binding"/>
    <property type="evidence" value="ECO:0007669"/>
    <property type="project" value="TreeGrafter"/>
</dbReference>
<feature type="compositionally biased region" description="Acidic residues" evidence="5">
    <location>
        <begin position="237"/>
        <end position="270"/>
    </location>
</feature>
<dbReference type="eggNOG" id="KOG2739">
    <property type="taxonomic scope" value="Eukaryota"/>
</dbReference>
<evidence type="ECO:0000256" key="3">
    <source>
        <dbReference type="ARBA" id="ARBA00022737"/>
    </source>
</evidence>
<dbReference type="Proteomes" id="UP000002009">
    <property type="component" value="Chromosome 12"/>
</dbReference>
<keyword evidence="3" id="KW-0677">Repeat</keyword>
<dbReference type="OrthoDB" id="2160613at2759"/>
<dbReference type="EMBL" id="CP001577">
    <property type="protein sequence ID" value="ACO70541.1"/>
    <property type="molecule type" value="Genomic_DNA"/>
</dbReference>
<name>C1FJ76_MICCC</name>
<dbReference type="InterPro" id="IPR001611">
    <property type="entry name" value="Leu-rich_rpt"/>
</dbReference>
<dbReference type="GO" id="GO:0005930">
    <property type="term" value="C:axoneme"/>
    <property type="evidence" value="ECO:0007669"/>
    <property type="project" value="UniProtKB-SubCell"/>
</dbReference>
<dbReference type="InterPro" id="IPR032675">
    <property type="entry name" value="LRR_dom_sf"/>
</dbReference>
<evidence type="ECO:0000313" key="7">
    <source>
        <dbReference type="Proteomes" id="UP000002009"/>
    </source>
</evidence>
<evidence type="ECO:0000256" key="2">
    <source>
        <dbReference type="ARBA" id="ARBA00022614"/>
    </source>
</evidence>
<keyword evidence="2" id="KW-0433">Leucine-rich repeat</keyword>
<dbReference type="SUPFAM" id="SSF52058">
    <property type="entry name" value="L domain-like"/>
    <property type="match status" value="1"/>
</dbReference>
<reference evidence="6 7" key="1">
    <citation type="journal article" date="2009" name="Science">
        <title>Green evolution and dynamic adaptations revealed by genomes of the marine picoeukaryotes Micromonas.</title>
        <authorList>
            <person name="Worden A.Z."/>
            <person name="Lee J.H."/>
            <person name="Mock T."/>
            <person name="Rouze P."/>
            <person name="Simmons M.P."/>
            <person name="Aerts A.L."/>
            <person name="Allen A.E."/>
            <person name="Cuvelier M.L."/>
            <person name="Derelle E."/>
            <person name="Everett M.V."/>
            <person name="Foulon E."/>
            <person name="Grimwood J."/>
            <person name="Gundlach H."/>
            <person name="Henrissat B."/>
            <person name="Napoli C."/>
            <person name="McDonald S.M."/>
            <person name="Parker M.S."/>
            <person name="Rombauts S."/>
            <person name="Salamov A."/>
            <person name="Von Dassow P."/>
            <person name="Badger J.H."/>
            <person name="Coutinho P.M."/>
            <person name="Demir E."/>
            <person name="Dubchak I."/>
            <person name="Gentemann C."/>
            <person name="Eikrem W."/>
            <person name="Gready J.E."/>
            <person name="John U."/>
            <person name="Lanier W."/>
            <person name="Lindquist E.A."/>
            <person name="Lucas S."/>
            <person name="Mayer K.F."/>
            <person name="Moreau H."/>
            <person name="Not F."/>
            <person name="Otillar R."/>
            <person name="Panaud O."/>
            <person name="Pangilinan J."/>
            <person name="Paulsen I."/>
            <person name="Piegu B."/>
            <person name="Poliakov A."/>
            <person name="Robbens S."/>
            <person name="Schmutz J."/>
            <person name="Toulza E."/>
            <person name="Wyss T."/>
            <person name="Zelensky A."/>
            <person name="Zhou K."/>
            <person name="Armbrust E.V."/>
            <person name="Bhattacharya D."/>
            <person name="Goodenough U.W."/>
            <person name="Van de Peer Y."/>
            <person name="Grigoriev I.V."/>
        </authorList>
    </citation>
    <scope>NUCLEOTIDE SEQUENCE [LARGE SCALE GENOMIC DNA]</scope>
    <source>
        <strain evidence="7">RCC299 / NOUM17</strain>
    </source>
</reference>
<dbReference type="Pfam" id="PF14580">
    <property type="entry name" value="LRR_9"/>
    <property type="match status" value="1"/>
</dbReference>
<dbReference type="RefSeq" id="XP_002509283.1">
    <property type="nucleotide sequence ID" value="XM_002509237.1"/>
</dbReference>
<sequence>MEQAIKQIADDFGQPVEELLSVVLDNMCQSQNVVGLDGLAACEELSVQGCGIASLDNFPNLQALRKLLLADNRIGGGLENLAKLTNLEELSIGGNKIASLDELKPLEGLKLTAIDLEGCPCADGSDTYRHALFAMFPTLIFLDGTDVDGNERLIDDDDDEDDEDEDEEEDFDDDDDEDEDDFDEDEDDEDDDEDEDDQVARLSAGIDDFDEDDDEEDDDDEDDDDDLGTANLVGPPMDDDEDEDDFEGGEDPESEDFDDEEDDDDEDEEEAPAKKARVD</sequence>
<dbReference type="AlphaFoldDB" id="C1FJ76"/>
<dbReference type="PANTHER" id="PTHR11375">
    <property type="entry name" value="ACIDIC LEUCINE-RICH NUCLEAR PHOSPHOPROTEIN 32"/>
    <property type="match status" value="1"/>
</dbReference>
<accession>C1FJ76</accession>
<dbReference type="PROSITE" id="PS51450">
    <property type="entry name" value="LRR"/>
    <property type="match status" value="1"/>
</dbReference>